<dbReference type="Proteomes" id="UP000590524">
    <property type="component" value="Unassembled WGS sequence"/>
</dbReference>
<comment type="caution">
    <text evidence="1">The sequence shown here is derived from an EMBL/GenBank/DDBJ whole genome shotgun (WGS) entry which is preliminary data.</text>
</comment>
<sequence length="85" mass="9490">MFVNARICDVTFAGRQVQFELADDRIVIVPLEWFPILALSPAGDREVYQIEDDGRAVVWPRLGERITVDGILLTRTPPGFGDCDG</sequence>
<reference evidence="1 2" key="1">
    <citation type="submission" date="2020-08" db="EMBL/GenBank/DDBJ databases">
        <title>Genomic Encyclopedia of Type Strains, Phase IV (KMG-IV): sequencing the most valuable type-strain genomes for metagenomic binning, comparative biology and taxonomic classification.</title>
        <authorList>
            <person name="Goeker M."/>
        </authorList>
    </citation>
    <scope>NUCLEOTIDE SEQUENCE [LARGE SCALE GENOMIC DNA]</scope>
    <source>
        <strain evidence="1 2">DSM 19371</strain>
    </source>
</reference>
<dbReference type="Gene3D" id="3.30.2020.40">
    <property type="entry name" value="Uncharacterised protein PF10387, DUF2442"/>
    <property type="match status" value="1"/>
</dbReference>
<name>A0A7W6PVV0_9SPHN</name>
<dbReference type="RefSeq" id="WP_188083310.1">
    <property type="nucleotide sequence ID" value="NZ_JACIEU010000015.1"/>
</dbReference>
<protein>
    <recommendedName>
        <fullName evidence="3">DUF2442 domain-containing protein</fullName>
    </recommendedName>
</protein>
<dbReference type="Pfam" id="PF10387">
    <property type="entry name" value="DUF2442"/>
    <property type="match status" value="1"/>
</dbReference>
<accession>A0A7W6PVV0</accession>
<organism evidence="1 2">
    <name type="scientific">Sphingobium scionense</name>
    <dbReference type="NCBI Taxonomy" id="1404341"/>
    <lineage>
        <taxon>Bacteria</taxon>
        <taxon>Pseudomonadati</taxon>
        <taxon>Pseudomonadota</taxon>
        <taxon>Alphaproteobacteria</taxon>
        <taxon>Sphingomonadales</taxon>
        <taxon>Sphingomonadaceae</taxon>
        <taxon>Sphingobium</taxon>
    </lineage>
</organism>
<gene>
    <name evidence="1" type="ORF">GGQ90_003609</name>
</gene>
<evidence type="ECO:0000313" key="2">
    <source>
        <dbReference type="Proteomes" id="UP000590524"/>
    </source>
</evidence>
<dbReference type="InterPro" id="IPR018841">
    <property type="entry name" value="DUF2442"/>
</dbReference>
<dbReference type="EMBL" id="JACIEU010000015">
    <property type="protein sequence ID" value="MBB4149815.1"/>
    <property type="molecule type" value="Genomic_DNA"/>
</dbReference>
<proteinExistence type="predicted"/>
<keyword evidence="2" id="KW-1185">Reference proteome</keyword>
<dbReference type="AlphaFoldDB" id="A0A7W6PVV0"/>
<evidence type="ECO:0008006" key="3">
    <source>
        <dbReference type="Google" id="ProtNLM"/>
    </source>
</evidence>
<evidence type="ECO:0000313" key="1">
    <source>
        <dbReference type="EMBL" id="MBB4149815.1"/>
    </source>
</evidence>